<dbReference type="InterPro" id="IPR008979">
    <property type="entry name" value="Galactose-bd-like_sf"/>
</dbReference>
<evidence type="ECO:0000256" key="6">
    <source>
        <dbReference type="ARBA" id="ARBA00023295"/>
    </source>
</evidence>
<dbReference type="GO" id="GO:0005764">
    <property type="term" value="C:lysosome"/>
    <property type="evidence" value="ECO:0007669"/>
    <property type="project" value="TreeGrafter"/>
</dbReference>
<dbReference type="GO" id="GO:0006004">
    <property type="term" value="P:fucose metabolic process"/>
    <property type="evidence" value="ECO:0007669"/>
    <property type="project" value="InterPro"/>
</dbReference>
<dbReference type="Proteomes" id="UP000251993">
    <property type="component" value="Chromosome"/>
</dbReference>
<evidence type="ECO:0000256" key="2">
    <source>
        <dbReference type="ARBA" id="ARBA00007951"/>
    </source>
</evidence>
<dbReference type="PANTHER" id="PTHR10030:SF37">
    <property type="entry name" value="ALPHA-L-FUCOSIDASE-RELATED"/>
    <property type="match status" value="1"/>
</dbReference>
<dbReference type="InterPro" id="IPR016286">
    <property type="entry name" value="FUC_metazoa-typ"/>
</dbReference>
<dbReference type="EMBL" id="CP030850">
    <property type="protein sequence ID" value="AXE18553.1"/>
    <property type="molecule type" value="Genomic_DNA"/>
</dbReference>
<dbReference type="InterPro" id="IPR000933">
    <property type="entry name" value="Glyco_hydro_29"/>
</dbReference>
<dbReference type="GO" id="GO:0016139">
    <property type="term" value="P:glycoside catabolic process"/>
    <property type="evidence" value="ECO:0007669"/>
    <property type="project" value="TreeGrafter"/>
</dbReference>
<dbReference type="EC" id="3.2.1.51" evidence="3"/>
<dbReference type="InterPro" id="IPR017853">
    <property type="entry name" value="GH"/>
</dbReference>
<sequence>MKKLSIILLFVLIAFQGNSQKNISKEQRLKWWQDAKMGLFIHWGPVSLIGKEISWSRNGYGKSKYDSLYLRFNPKQFNAKEWVKLAKAGGMKYLVLTSKHHDGFCLFDTKTTSYNIMNSPFGRDVCKELAQAAHEAGMPIGWYFSVADWKDPDCRNPKTNDVFANRVEQQVRELLTNYGKISLLWIDYEGAPSPIHPKRVFDLARTLQPEIIINNRLEPFNPDESHARVGQYADYATPEGFVAGYGAVPWETCTNMGHQWAWRFNDTPRSLKESLHTLLRCVGGNGNLLFNIGPDSSGVFPPNFVARATEMGNWLNKNAEAVYQTKGGVYTPSKNYVSSYRGNTLYLHLLNQTDDEIKLPPMAANIKKASFLNGNAISFTQSKADITLKVPQNGRDSIAAIVELTLDKPAAQLGQIIPFTTTNSLAYGKKATASSALGQFLHDPSAAVDDNPATFWKMGRRTDVDFEAYYGKDVHYQTEAAFNLFQNKGWLEVDLGTKQTVKQLKVSELVYQKSQIKRFEIQYEKEGQWLTLAQDEKMGNWSKDISPVTAQKFRLVILDSYGFAGVREFQLF</sequence>
<evidence type="ECO:0000313" key="8">
    <source>
        <dbReference type="EMBL" id="AXE18553.1"/>
    </source>
</evidence>
<keyword evidence="6" id="KW-0326">Glycosidase</keyword>
<evidence type="ECO:0000256" key="4">
    <source>
        <dbReference type="ARBA" id="ARBA00022729"/>
    </source>
</evidence>
<dbReference type="Gene3D" id="2.60.120.260">
    <property type="entry name" value="Galactose-binding domain-like"/>
    <property type="match status" value="1"/>
</dbReference>
<dbReference type="InterPro" id="IPR057739">
    <property type="entry name" value="Glyco_hydro_29_N"/>
</dbReference>
<keyword evidence="9" id="KW-1185">Reference proteome</keyword>
<dbReference type="KEGG" id="run:DR864_12700"/>
<feature type="domain" description="F5/8 type C" evidence="7">
    <location>
        <begin position="414"/>
        <end position="572"/>
    </location>
</feature>
<dbReference type="PRINTS" id="PR00741">
    <property type="entry name" value="GLHYDRLASE29"/>
</dbReference>
<dbReference type="PANTHER" id="PTHR10030">
    <property type="entry name" value="ALPHA-L-FUCOSIDASE"/>
    <property type="match status" value="1"/>
</dbReference>
<proteinExistence type="inferred from homology"/>
<evidence type="ECO:0000259" key="7">
    <source>
        <dbReference type="PROSITE" id="PS50022"/>
    </source>
</evidence>
<dbReference type="AlphaFoldDB" id="A0A344TIT2"/>
<dbReference type="Pfam" id="PF00754">
    <property type="entry name" value="F5_F8_type_C"/>
    <property type="match status" value="1"/>
</dbReference>
<dbReference type="RefSeq" id="WP_114067336.1">
    <property type="nucleotide sequence ID" value="NZ_CP030850.1"/>
</dbReference>
<dbReference type="SUPFAM" id="SSF49785">
    <property type="entry name" value="Galactose-binding domain-like"/>
    <property type="match status" value="1"/>
</dbReference>
<dbReference type="OrthoDB" id="107551at2"/>
<keyword evidence="5" id="KW-0378">Hydrolase</keyword>
<comment type="similarity">
    <text evidence="2">Belongs to the glycosyl hydrolase 29 family.</text>
</comment>
<evidence type="ECO:0000313" key="9">
    <source>
        <dbReference type="Proteomes" id="UP000251993"/>
    </source>
</evidence>
<accession>A0A344TIT2</accession>
<dbReference type="SUPFAM" id="SSF51445">
    <property type="entry name" value="(Trans)glycosidases"/>
    <property type="match status" value="1"/>
</dbReference>
<evidence type="ECO:0000256" key="5">
    <source>
        <dbReference type="ARBA" id="ARBA00022801"/>
    </source>
</evidence>
<name>A0A344TIT2_9BACT</name>
<protein>
    <recommendedName>
        <fullName evidence="3">alpha-L-fucosidase</fullName>
        <ecNumber evidence="3">3.2.1.51</ecNumber>
    </recommendedName>
</protein>
<gene>
    <name evidence="8" type="ORF">DR864_12700</name>
</gene>
<evidence type="ECO:0000256" key="3">
    <source>
        <dbReference type="ARBA" id="ARBA00012662"/>
    </source>
</evidence>
<dbReference type="Pfam" id="PF01120">
    <property type="entry name" value="Alpha_L_fucos"/>
    <property type="match status" value="1"/>
</dbReference>
<reference evidence="8 9" key="1">
    <citation type="submission" date="2018-07" db="EMBL/GenBank/DDBJ databases">
        <title>Genome sequencing of Runella.</title>
        <authorList>
            <person name="Baek M.-G."/>
            <person name="Yi H."/>
        </authorList>
    </citation>
    <scope>NUCLEOTIDE SEQUENCE [LARGE SCALE GENOMIC DNA]</scope>
    <source>
        <strain evidence="8 9">HYN0085</strain>
    </source>
</reference>
<comment type="function">
    <text evidence="1">Alpha-L-fucosidase is responsible for hydrolyzing the alpha-1,6-linked fucose joined to the reducing-end N-acetylglucosamine of the carbohydrate moieties of glycoproteins.</text>
</comment>
<dbReference type="Gene3D" id="3.20.20.80">
    <property type="entry name" value="Glycosidases"/>
    <property type="match status" value="1"/>
</dbReference>
<dbReference type="GO" id="GO:0004560">
    <property type="term" value="F:alpha-L-fucosidase activity"/>
    <property type="evidence" value="ECO:0007669"/>
    <property type="project" value="InterPro"/>
</dbReference>
<dbReference type="InterPro" id="IPR000421">
    <property type="entry name" value="FA58C"/>
</dbReference>
<dbReference type="SMART" id="SM00812">
    <property type="entry name" value="Alpha_L_fucos"/>
    <property type="match status" value="1"/>
</dbReference>
<dbReference type="PROSITE" id="PS50022">
    <property type="entry name" value="FA58C_3"/>
    <property type="match status" value="1"/>
</dbReference>
<keyword evidence="4" id="KW-0732">Signal</keyword>
<organism evidence="8 9">
    <name type="scientific">Runella rosea</name>
    <dbReference type="NCBI Taxonomy" id="2259595"/>
    <lineage>
        <taxon>Bacteria</taxon>
        <taxon>Pseudomonadati</taxon>
        <taxon>Bacteroidota</taxon>
        <taxon>Cytophagia</taxon>
        <taxon>Cytophagales</taxon>
        <taxon>Spirosomataceae</taxon>
        <taxon>Runella</taxon>
    </lineage>
</organism>
<evidence type="ECO:0000256" key="1">
    <source>
        <dbReference type="ARBA" id="ARBA00004071"/>
    </source>
</evidence>